<feature type="region of interest" description="Disordered" evidence="8">
    <location>
        <begin position="353"/>
        <end position="379"/>
    </location>
</feature>
<evidence type="ECO:0000256" key="7">
    <source>
        <dbReference type="SAM" id="Coils"/>
    </source>
</evidence>
<keyword evidence="7" id="KW-0175">Coiled coil</keyword>
<evidence type="ECO:0000256" key="2">
    <source>
        <dbReference type="ARBA" id="ARBA00022475"/>
    </source>
</evidence>
<gene>
    <name evidence="11" type="ORF">FCL54_10300</name>
</gene>
<feature type="compositionally biased region" description="Basic and acidic residues" evidence="8">
    <location>
        <begin position="353"/>
        <end position="364"/>
    </location>
</feature>
<evidence type="ECO:0000313" key="12">
    <source>
        <dbReference type="Proteomes" id="UP000308230"/>
    </source>
</evidence>
<name>A0A5R9F3R2_9BACL</name>
<evidence type="ECO:0000256" key="4">
    <source>
        <dbReference type="ARBA" id="ARBA00022989"/>
    </source>
</evidence>
<dbReference type="OrthoDB" id="2689363at2"/>
<evidence type="ECO:0000313" key="11">
    <source>
        <dbReference type="EMBL" id="TLS37631.1"/>
    </source>
</evidence>
<keyword evidence="2" id="KW-1003">Cell membrane</keyword>
<evidence type="ECO:0000259" key="10">
    <source>
        <dbReference type="Pfam" id="PF13515"/>
    </source>
</evidence>
<evidence type="ECO:0000256" key="6">
    <source>
        <dbReference type="ARBA" id="ARBA00043993"/>
    </source>
</evidence>
<dbReference type="AlphaFoldDB" id="A0A5R9F3R2"/>
<sequence length="710" mass="79721">MLASDPGRKRLNQAGKAVISLLSSVTAVILFLKVAGISPLKPAIVAGITGMMGIMVVVDDTKEEKKVTTLLLGVSAALGITFGSLLASNSFLVGALMVTILFSAFYFTKFGSRYFSLGMIGFMTVYFSAFLKLKAGQFPYFYMGIAIGVAFAYLINFVLFKDSAQLLRRSMRSFHIQANLTFQILIEIIQDPETKESRLNKLNYNVDKLRQYANHVSSDLNVHDVKELWPGLTSSQLKLYVFDTAMLVETLAESLQRLKKDKAFEKESIRELIIKVITSLRKAEVLNNQYQPEYLIGAQKATLELRKLIKTLFAEQTMLSGGYLYLLRRIESIATHVTTGGLQIQQALNAEPPKIKEEDKKTAQEGEEEEKDNEEDGLKPSTKKAFQALAGGILALIVGFIISPVQPYWVILTSFIILIGTESVGRIYLKGLQRSIGTVIGAILGFGLAKMISGYSEIEILLLFLLLFFAFYLLAVSYTIMSVFITMLIAFMYDLLLGGISFSLLGARVIDTFAGAAISLLVAAFLFPTRTKDKISETFIDYLDELESYVSQYLKSFNNEATSIKKLADSAFQLDEKIQAIKDQSEPMLRQPGAKRNAELSSWITLFTAINYYAKHLVASSYKKHFTNQKEIEELFPAIEEKINHNISTLKELIHIQAPAKRLYHLRSEREHVERLFPEQNDLLHHMYYIWRINQSLLLLGNKLGAKSKD</sequence>
<feature type="transmembrane region" description="Helical" evidence="9">
    <location>
        <begin position="139"/>
        <end position="160"/>
    </location>
</feature>
<feature type="transmembrane region" description="Helical" evidence="9">
    <location>
        <begin position="505"/>
        <end position="527"/>
    </location>
</feature>
<comment type="caution">
    <text evidence="11">The sequence shown here is derived from an EMBL/GenBank/DDBJ whole genome shotgun (WGS) entry which is preliminary data.</text>
</comment>
<feature type="transmembrane region" description="Helical" evidence="9">
    <location>
        <begin position="436"/>
        <end position="454"/>
    </location>
</feature>
<feature type="transmembrane region" description="Helical" evidence="9">
    <location>
        <begin position="67"/>
        <end position="85"/>
    </location>
</feature>
<evidence type="ECO:0000256" key="5">
    <source>
        <dbReference type="ARBA" id="ARBA00023136"/>
    </source>
</evidence>
<feature type="transmembrane region" description="Helical" evidence="9">
    <location>
        <begin position="43"/>
        <end position="60"/>
    </location>
</feature>
<dbReference type="InterPro" id="IPR049453">
    <property type="entry name" value="Memb_transporter_dom"/>
</dbReference>
<evidence type="ECO:0000256" key="8">
    <source>
        <dbReference type="SAM" id="MobiDB-lite"/>
    </source>
</evidence>
<accession>A0A5R9F3R2</accession>
<keyword evidence="3 9" id="KW-0812">Transmembrane</keyword>
<dbReference type="PANTHER" id="PTHR30509">
    <property type="entry name" value="P-HYDROXYBENZOIC ACID EFFLUX PUMP SUBUNIT-RELATED"/>
    <property type="match status" value="1"/>
</dbReference>
<dbReference type="Proteomes" id="UP000308230">
    <property type="component" value="Unassembled WGS sequence"/>
</dbReference>
<dbReference type="PANTHER" id="PTHR30509:SF9">
    <property type="entry name" value="MULTIDRUG RESISTANCE PROTEIN MDTO"/>
    <property type="match status" value="1"/>
</dbReference>
<keyword evidence="12" id="KW-1185">Reference proteome</keyword>
<comment type="similarity">
    <text evidence="6">Belongs to the YccS/YhfK family.</text>
</comment>
<reference evidence="11 12" key="1">
    <citation type="submission" date="2019-04" db="EMBL/GenBank/DDBJ databases">
        <title>Bacillus caeni sp. nov., a bacterium isolated from mangrove sediment.</title>
        <authorList>
            <person name="Huang H."/>
            <person name="Mo K."/>
            <person name="Hu Y."/>
        </authorList>
    </citation>
    <scope>NUCLEOTIDE SEQUENCE [LARGE SCALE GENOMIC DNA]</scope>
    <source>
        <strain evidence="11 12">HB172195</strain>
    </source>
</reference>
<feature type="compositionally biased region" description="Acidic residues" evidence="8">
    <location>
        <begin position="365"/>
        <end position="375"/>
    </location>
</feature>
<feature type="transmembrane region" description="Helical" evidence="9">
    <location>
        <begin position="385"/>
        <end position="402"/>
    </location>
</feature>
<dbReference type="EMBL" id="SWLG01000006">
    <property type="protein sequence ID" value="TLS37631.1"/>
    <property type="molecule type" value="Genomic_DNA"/>
</dbReference>
<proteinExistence type="inferred from homology"/>
<feature type="transmembrane region" description="Helical" evidence="9">
    <location>
        <begin position="91"/>
        <end position="107"/>
    </location>
</feature>
<keyword evidence="4 9" id="KW-1133">Transmembrane helix</keyword>
<evidence type="ECO:0000256" key="9">
    <source>
        <dbReference type="SAM" id="Phobius"/>
    </source>
</evidence>
<dbReference type="GO" id="GO:0005886">
    <property type="term" value="C:plasma membrane"/>
    <property type="evidence" value="ECO:0007669"/>
    <property type="project" value="UniProtKB-SubCell"/>
</dbReference>
<comment type="subcellular location">
    <subcellularLocation>
        <location evidence="1">Cell membrane</location>
        <topology evidence="1">Multi-pass membrane protein</topology>
    </subcellularLocation>
</comment>
<protein>
    <submittedName>
        <fullName evidence="11">FUSC family protein</fullName>
    </submittedName>
</protein>
<evidence type="ECO:0000256" key="1">
    <source>
        <dbReference type="ARBA" id="ARBA00004651"/>
    </source>
</evidence>
<feature type="transmembrane region" description="Helical" evidence="9">
    <location>
        <begin position="460"/>
        <end position="493"/>
    </location>
</feature>
<organism evidence="11 12">
    <name type="scientific">Exobacillus caeni</name>
    <dbReference type="NCBI Taxonomy" id="2574798"/>
    <lineage>
        <taxon>Bacteria</taxon>
        <taxon>Bacillati</taxon>
        <taxon>Bacillota</taxon>
        <taxon>Bacilli</taxon>
        <taxon>Bacillales</taxon>
        <taxon>Guptibacillaceae</taxon>
        <taxon>Exobacillus</taxon>
    </lineage>
</organism>
<feature type="transmembrane region" description="Helical" evidence="9">
    <location>
        <begin position="114"/>
        <end position="133"/>
    </location>
</feature>
<feature type="transmembrane region" description="Helical" evidence="9">
    <location>
        <begin position="17"/>
        <end position="37"/>
    </location>
</feature>
<dbReference type="Pfam" id="PF13515">
    <property type="entry name" value="FUSC_2"/>
    <property type="match status" value="1"/>
</dbReference>
<keyword evidence="5 9" id="KW-0472">Membrane</keyword>
<feature type="domain" description="Integral membrane bound transporter" evidence="10">
    <location>
        <begin position="394"/>
        <end position="522"/>
    </location>
</feature>
<feature type="coiled-coil region" evidence="7">
    <location>
        <begin position="248"/>
        <end position="275"/>
    </location>
</feature>
<evidence type="ECO:0000256" key="3">
    <source>
        <dbReference type="ARBA" id="ARBA00022692"/>
    </source>
</evidence>